<reference evidence="2 3" key="1">
    <citation type="submission" date="2017-04" db="EMBL/GenBank/DDBJ databases">
        <authorList>
            <person name="Afonso C.L."/>
            <person name="Miller P.J."/>
            <person name="Scott M.A."/>
            <person name="Spackman E."/>
            <person name="Goraichik I."/>
            <person name="Dimitrov K.M."/>
            <person name="Suarez D.L."/>
            <person name="Swayne D.E."/>
        </authorList>
    </citation>
    <scope>NUCLEOTIDE SEQUENCE [LARGE SCALE GENOMIC DNA]</scope>
    <source>
        <strain evidence="2 3">DSM 23236</strain>
    </source>
</reference>
<feature type="domain" description="HDOD" evidence="1">
    <location>
        <begin position="38"/>
        <end position="227"/>
    </location>
</feature>
<dbReference type="SUPFAM" id="SSF109604">
    <property type="entry name" value="HD-domain/PDEase-like"/>
    <property type="match status" value="1"/>
</dbReference>
<keyword evidence="3" id="KW-1185">Reference proteome</keyword>
<organism evidence="2 3">
    <name type="scientific">Andreprevotia lacus DSM 23236</name>
    <dbReference type="NCBI Taxonomy" id="1121001"/>
    <lineage>
        <taxon>Bacteria</taxon>
        <taxon>Pseudomonadati</taxon>
        <taxon>Pseudomonadota</taxon>
        <taxon>Betaproteobacteria</taxon>
        <taxon>Neisseriales</taxon>
        <taxon>Chitinibacteraceae</taxon>
        <taxon>Andreprevotia</taxon>
    </lineage>
</organism>
<dbReference type="PANTHER" id="PTHR33525:SF3">
    <property type="entry name" value="RIBONUCLEASE Y"/>
    <property type="match status" value="1"/>
</dbReference>
<dbReference type="PANTHER" id="PTHR33525">
    <property type="match status" value="1"/>
</dbReference>
<dbReference type="EMBL" id="FWXD01000011">
    <property type="protein sequence ID" value="SMC25320.1"/>
    <property type="molecule type" value="Genomic_DNA"/>
</dbReference>
<evidence type="ECO:0000259" key="1">
    <source>
        <dbReference type="PROSITE" id="PS51833"/>
    </source>
</evidence>
<accession>A0A1W1XMV9</accession>
<dbReference type="Gene3D" id="1.10.3210.10">
    <property type="entry name" value="Hypothetical protein af1432"/>
    <property type="match status" value="1"/>
</dbReference>
<dbReference type="STRING" id="1121001.SAMN02745857_02128"/>
<evidence type="ECO:0000313" key="3">
    <source>
        <dbReference type="Proteomes" id="UP000192761"/>
    </source>
</evidence>
<dbReference type="RefSeq" id="WP_084090780.1">
    <property type="nucleotide sequence ID" value="NZ_FWXD01000011.1"/>
</dbReference>
<dbReference type="AlphaFoldDB" id="A0A1W1XMV9"/>
<name>A0A1W1XMV9_9NEIS</name>
<proteinExistence type="predicted"/>
<dbReference type="PROSITE" id="PS51833">
    <property type="entry name" value="HDOD"/>
    <property type="match status" value="1"/>
</dbReference>
<evidence type="ECO:0000313" key="2">
    <source>
        <dbReference type="EMBL" id="SMC25320.1"/>
    </source>
</evidence>
<dbReference type="OrthoDB" id="9797768at2"/>
<dbReference type="Proteomes" id="UP000192761">
    <property type="component" value="Unassembled WGS sequence"/>
</dbReference>
<gene>
    <name evidence="2" type="ORF">SAMN02745857_02128</name>
</gene>
<dbReference type="Pfam" id="PF08668">
    <property type="entry name" value="HDOD"/>
    <property type="match status" value="1"/>
</dbReference>
<protein>
    <submittedName>
        <fullName evidence="2">HD-like signal output (HDOD) domain, no enzymatic activity</fullName>
    </submittedName>
</protein>
<sequence length="291" mass="31757">MTALAAPASANKTATQLRSERFAMLEDIAAEMTGDIIFPTCFDSAIQIGTVMRSPRASMGQVAAAVGADPLVASKLLRMANSAMYNSGGKQITNVEAAVIRLGMSTVRNTALACAMEQMLRARQLVAFESLSKALWDHSLKTAAYARVLAAKLTRVNPETAMFTGLVHDLGAFYMLDRAGRYTELTERPATVSYLIAQWHESIGNVLMEALELPEEIVEATRELDQPVPPVTALRSLKDVIFVANLFAGGLDEMARQDLGDLTERPELQQPEFVALQAEMDEAYHHLVHAF</sequence>
<dbReference type="InterPro" id="IPR052340">
    <property type="entry name" value="RNase_Y/CdgJ"/>
</dbReference>
<dbReference type="InterPro" id="IPR013976">
    <property type="entry name" value="HDOD"/>
</dbReference>